<name>A0AAE9IBV9_PAEPO</name>
<gene>
    <name evidence="1" type="ORF">MF626_000655</name>
</gene>
<accession>A0AAE9IBV9</accession>
<dbReference type="EMBL" id="CP097770">
    <property type="protein sequence ID" value="URJ51248.1"/>
    <property type="molecule type" value="Genomic_DNA"/>
</dbReference>
<dbReference type="Proteomes" id="UP001055784">
    <property type="component" value="Chromosome"/>
</dbReference>
<dbReference type="RefSeq" id="WP_181969125.1">
    <property type="nucleotide sequence ID" value="NZ_CP097770.1"/>
</dbReference>
<dbReference type="AlphaFoldDB" id="A0AAE9IBV9"/>
<proteinExistence type="predicted"/>
<reference evidence="1" key="1">
    <citation type="submission" date="2022-11" db="EMBL/GenBank/DDBJ databases">
        <authorList>
            <person name="Vasilchenko N.G."/>
            <person name="Prazdnova E.V."/>
            <person name="Gorovtsov A.V."/>
            <person name="Chistyakov V.A."/>
            <person name="Pak M.L."/>
        </authorList>
    </citation>
    <scope>NUCLEOTIDE SEQUENCE</scope>
    <source>
        <strain evidence="1">R 4.5</strain>
    </source>
</reference>
<evidence type="ECO:0000313" key="1">
    <source>
        <dbReference type="EMBL" id="URJ51248.1"/>
    </source>
</evidence>
<evidence type="ECO:0000313" key="2">
    <source>
        <dbReference type="Proteomes" id="UP001055784"/>
    </source>
</evidence>
<protein>
    <submittedName>
        <fullName evidence="1">Uncharacterized protein</fullName>
    </submittedName>
</protein>
<sequence>MKMNDEIGALVLELDRKQRVTIDKIDNVNARIDSISDEIREINSLCNDVKSTLN</sequence>
<organism evidence="1 2">
    <name type="scientific">Paenibacillus polymyxa</name>
    <name type="common">Bacillus polymyxa</name>
    <dbReference type="NCBI Taxonomy" id="1406"/>
    <lineage>
        <taxon>Bacteria</taxon>
        <taxon>Bacillati</taxon>
        <taxon>Bacillota</taxon>
        <taxon>Bacilli</taxon>
        <taxon>Bacillales</taxon>
        <taxon>Paenibacillaceae</taxon>
        <taxon>Paenibacillus</taxon>
    </lineage>
</organism>